<evidence type="ECO:0000313" key="2">
    <source>
        <dbReference type="Proteomes" id="UP001299596"/>
    </source>
</evidence>
<gene>
    <name evidence="1" type="ORF">K6T79_18225</name>
</gene>
<name>A0ABU5XNV8_9MYCO</name>
<dbReference type="EMBL" id="JAYJJR010000013">
    <property type="protein sequence ID" value="MEB3022982.1"/>
    <property type="molecule type" value="Genomic_DNA"/>
</dbReference>
<organism evidence="1 2">
    <name type="scientific">[Mycobacterium] crassicus</name>
    <dbReference type="NCBI Taxonomy" id="2872309"/>
    <lineage>
        <taxon>Bacteria</taxon>
        <taxon>Bacillati</taxon>
        <taxon>Actinomycetota</taxon>
        <taxon>Actinomycetes</taxon>
        <taxon>Mycobacteriales</taxon>
        <taxon>Mycobacteriaceae</taxon>
        <taxon>Mycolicibacter</taxon>
    </lineage>
</organism>
<comment type="caution">
    <text evidence="1">The sequence shown here is derived from an EMBL/GenBank/DDBJ whole genome shotgun (WGS) entry which is preliminary data.</text>
</comment>
<accession>A0ABU5XNV8</accession>
<reference evidence="1 2" key="1">
    <citation type="submission" date="2023-12" db="EMBL/GenBank/DDBJ databases">
        <title>Description of new species of Mycobacterium terrae complex isolated from sewage at the Sao Paulo Zoological Park Foundation in Brazil.</title>
        <authorList>
            <person name="Romagnoli C.L."/>
            <person name="Conceicao E.C."/>
            <person name="Machado E."/>
            <person name="Barreto L.B.P.F."/>
            <person name="Sharma A."/>
            <person name="Silva N.M."/>
            <person name="Marques L.E."/>
            <person name="Juliana M.A."/>
            <person name="Lourenco M.C.S."/>
            <person name="Digiampietri L.A."/>
            <person name="Suffys P.N."/>
            <person name="Viana-Niero C."/>
        </authorList>
    </citation>
    <scope>NUCLEOTIDE SEQUENCE [LARGE SCALE GENOMIC DNA]</scope>
    <source>
        <strain evidence="1 2">MYC098</strain>
    </source>
</reference>
<keyword evidence="2" id="KW-1185">Reference proteome</keyword>
<dbReference type="Proteomes" id="UP001299596">
    <property type="component" value="Unassembled WGS sequence"/>
</dbReference>
<dbReference type="RefSeq" id="WP_329780246.1">
    <property type="nucleotide sequence ID" value="NZ_JAYJJR010000013.1"/>
</dbReference>
<proteinExistence type="predicted"/>
<sequence>MDGNVVAVAPNGQVFTHSALLRNHYVTRNAVLVSQDGVCKALSWHVDSFAADRKAFSKKVREAYDAVIVVDVEAAE</sequence>
<evidence type="ECO:0000313" key="1">
    <source>
        <dbReference type="EMBL" id="MEB3022982.1"/>
    </source>
</evidence>
<protein>
    <submittedName>
        <fullName evidence="1">Uncharacterized protein</fullName>
    </submittedName>
</protein>